<feature type="domain" description="NPH3" evidence="6">
    <location>
        <begin position="253"/>
        <end position="508"/>
    </location>
</feature>
<dbReference type="InterPro" id="IPR027356">
    <property type="entry name" value="NPH3_dom"/>
</dbReference>
<feature type="domain" description="BTB" evidence="5">
    <location>
        <begin position="111"/>
        <end position="175"/>
    </location>
</feature>
<dbReference type="PANTHER" id="PTHR32370">
    <property type="entry name" value="OS12G0117600 PROTEIN"/>
    <property type="match status" value="1"/>
</dbReference>
<comment type="pathway">
    <text evidence="1">Protein modification; protein ubiquitination.</text>
</comment>
<dbReference type="AlphaFoldDB" id="A0A5A7P8R6"/>
<dbReference type="Gene3D" id="3.30.710.10">
    <property type="entry name" value="Potassium Channel Kv1.1, Chain A"/>
    <property type="match status" value="1"/>
</dbReference>
<dbReference type="PROSITE" id="PS51649">
    <property type="entry name" value="NPH3"/>
    <property type="match status" value="1"/>
</dbReference>
<dbReference type="Pfam" id="PF03000">
    <property type="entry name" value="NPH3"/>
    <property type="match status" value="1"/>
</dbReference>
<evidence type="ECO:0000313" key="7">
    <source>
        <dbReference type="EMBL" id="GER28868.1"/>
    </source>
</evidence>
<dbReference type="UniPathway" id="UPA00143"/>
<feature type="region of interest" description="Disordered" evidence="4">
    <location>
        <begin position="948"/>
        <end position="994"/>
    </location>
</feature>
<gene>
    <name evidence="7" type="ORF">STAS_04694</name>
</gene>
<feature type="region of interest" description="Disordered" evidence="4">
    <location>
        <begin position="514"/>
        <end position="543"/>
    </location>
</feature>
<dbReference type="SUPFAM" id="SSF54695">
    <property type="entry name" value="POZ domain"/>
    <property type="match status" value="1"/>
</dbReference>
<keyword evidence="2" id="KW-0833">Ubl conjugation pathway</keyword>
<feature type="compositionally biased region" description="Polar residues" evidence="4">
    <location>
        <begin position="974"/>
        <end position="983"/>
    </location>
</feature>
<dbReference type="InterPro" id="IPR000210">
    <property type="entry name" value="BTB/POZ_dom"/>
</dbReference>
<evidence type="ECO:0000259" key="6">
    <source>
        <dbReference type="PROSITE" id="PS51649"/>
    </source>
</evidence>
<evidence type="ECO:0000256" key="1">
    <source>
        <dbReference type="ARBA" id="ARBA00004906"/>
    </source>
</evidence>
<evidence type="ECO:0000256" key="3">
    <source>
        <dbReference type="PROSITE-ProRule" id="PRU00982"/>
    </source>
</evidence>
<name>A0A5A7P8R6_STRAF</name>
<dbReference type="GO" id="GO:0016567">
    <property type="term" value="P:protein ubiquitination"/>
    <property type="evidence" value="ECO:0007669"/>
    <property type="project" value="UniProtKB-UniPathway"/>
</dbReference>
<dbReference type="OrthoDB" id="624345at2759"/>
<evidence type="ECO:0000256" key="2">
    <source>
        <dbReference type="ARBA" id="ARBA00022786"/>
    </source>
</evidence>
<dbReference type="InterPro" id="IPR011333">
    <property type="entry name" value="SKP1/BTB/POZ_sf"/>
</dbReference>
<evidence type="ECO:0000313" key="8">
    <source>
        <dbReference type="Proteomes" id="UP000325081"/>
    </source>
</evidence>
<dbReference type="EMBL" id="BKCP01003335">
    <property type="protein sequence ID" value="GER28868.1"/>
    <property type="molecule type" value="Genomic_DNA"/>
</dbReference>
<dbReference type="Pfam" id="PF00651">
    <property type="entry name" value="BTB"/>
    <property type="match status" value="1"/>
</dbReference>
<evidence type="ECO:0000259" key="5">
    <source>
        <dbReference type="PROSITE" id="PS50097"/>
    </source>
</evidence>
<dbReference type="Proteomes" id="UP000325081">
    <property type="component" value="Unassembled WGS sequence"/>
</dbReference>
<feature type="compositionally biased region" description="Polar residues" evidence="4">
    <location>
        <begin position="948"/>
        <end position="963"/>
    </location>
</feature>
<feature type="compositionally biased region" description="Basic residues" evidence="4">
    <location>
        <begin position="1024"/>
        <end position="1037"/>
    </location>
</feature>
<dbReference type="InterPro" id="IPR043454">
    <property type="entry name" value="NPH3/RPT2-like"/>
</dbReference>
<dbReference type="PROSITE" id="PS50097">
    <property type="entry name" value="BTB"/>
    <property type="match status" value="1"/>
</dbReference>
<sequence length="1046" mass="113814">MYGIDKSKKRDRAWGGGAAFSFLKGIETRLREHFELIAFVKTRCFYGVSSETILFPLSAYLVVQILSFEYYASVLTEFNIHEMKFMKLGSKPDLFQSDGENIRYVASELATDMVVSVGEVKFYVHKFPLLSKSSHLQKLVAATNDEVDIHDIPGGPTSFEICAKFCYNMAVTLNPYNVAAARCAAEYLEMYETVDKGNLIYKIDIFLTSSVLHSWKDSIIVLRTTAPLFPWSEDSKIVSRCLDSVATRVSADPSRVEDFCELPVNLYKRVLTTVRANGKVPEDVIVESLRAYVLKRVPLLSKGADVAKCSYLVDTIIDLLPTEKNFCAGGCDFLLRLLQASIVFGCAESGRRELTRRIVVRLGEACVDDFLIRSPSGVTGVCDIDLVRELVEGFVMGGEYGDESKAKVARLVDGYLAEAARDPSLPISKFVGLAEMVSGFPRLSHDRIYRAVDMFLKEHSSLSKSEKKRVCRLMDCKKLSADACAHAVQNERLPMRVVVQVLFFCEQARLVSGPNTPGPAHGSYTSSTTDTSEDWDTSEERGNERISVEGRVHKKVTYHDKVFAIAFHKHKDPKINNKHKSRLVNQTQPTNLLIYGLHDILGGELGPLVLVGRGAPLGLALEQGLAVLVEAELGVDAYIDGGSVHLLAGDALYVDYPLLAVDLNDLSLAALVGSPDNLHLVVLADRHRSNIVLGPEVAGERRAHDDAANTRRRREVGLSALAAGGGHAWVELHFPLAASTLTCAAFKKHKDPKINTKDKTRLVNQMQPTNLLIYGLHDILGGELGPLVLVGRGAPLGLALEQGLAVLVEAELGVDADIDGGSVHLLAGDALYVDYPLLAVYLNDLSLAALVGSPDNLHLVVLADRHRSDVVLGPEVAGERRAHDDAADTRRRREVGLSALAAGGGNAWASRSRIKPVSALRGEGSTVLSTENEVGGVATRSRINKPISASRSEGSNVLSTTNEVGGVATRSRTKNPASASPNETGRMATRANSKGTKRVLEVGVCGGAEPFKVATTQQSQNAPKAKKMNIHKGKDKRNKTPEKARH</sequence>
<accession>A0A5A7P8R6</accession>
<reference evidence="8" key="1">
    <citation type="journal article" date="2019" name="Curr. Biol.">
        <title>Genome Sequence of Striga asiatica Provides Insight into the Evolution of Plant Parasitism.</title>
        <authorList>
            <person name="Yoshida S."/>
            <person name="Kim S."/>
            <person name="Wafula E.K."/>
            <person name="Tanskanen J."/>
            <person name="Kim Y.M."/>
            <person name="Honaas L."/>
            <person name="Yang Z."/>
            <person name="Spallek T."/>
            <person name="Conn C.E."/>
            <person name="Ichihashi Y."/>
            <person name="Cheong K."/>
            <person name="Cui S."/>
            <person name="Der J.P."/>
            <person name="Gundlach H."/>
            <person name="Jiao Y."/>
            <person name="Hori C."/>
            <person name="Ishida J.K."/>
            <person name="Kasahara H."/>
            <person name="Kiba T."/>
            <person name="Kim M.S."/>
            <person name="Koo N."/>
            <person name="Laohavisit A."/>
            <person name="Lee Y.H."/>
            <person name="Lumba S."/>
            <person name="McCourt P."/>
            <person name="Mortimer J.C."/>
            <person name="Mutuku J.M."/>
            <person name="Nomura T."/>
            <person name="Sasaki-Sekimoto Y."/>
            <person name="Seto Y."/>
            <person name="Wang Y."/>
            <person name="Wakatake T."/>
            <person name="Sakakibara H."/>
            <person name="Demura T."/>
            <person name="Yamaguchi S."/>
            <person name="Yoneyama K."/>
            <person name="Manabe R.I."/>
            <person name="Nelson D.C."/>
            <person name="Schulman A.H."/>
            <person name="Timko M.P."/>
            <person name="dePamphilis C.W."/>
            <person name="Choi D."/>
            <person name="Shirasu K."/>
        </authorList>
    </citation>
    <scope>NUCLEOTIDE SEQUENCE [LARGE SCALE GENOMIC DNA]</scope>
    <source>
        <strain evidence="8">cv. UVA1</strain>
    </source>
</reference>
<feature type="region of interest" description="Disordered" evidence="4">
    <location>
        <begin position="1013"/>
        <end position="1046"/>
    </location>
</feature>
<proteinExistence type="inferred from homology"/>
<comment type="caution">
    <text evidence="7">The sequence shown here is derived from an EMBL/GenBank/DDBJ whole genome shotgun (WGS) entry which is preliminary data.</text>
</comment>
<comment type="similarity">
    <text evidence="3">Belongs to the NPH3 family.</text>
</comment>
<evidence type="ECO:0000256" key="4">
    <source>
        <dbReference type="SAM" id="MobiDB-lite"/>
    </source>
</evidence>
<keyword evidence="8" id="KW-1185">Reference proteome</keyword>
<organism evidence="7 8">
    <name type="scientific">Striga asiatica</name>
    <name type="common">Asiatic witchweed</name>
    <name type="synonym">Buchnera asiatica</name>
    <dbReference type="NCBI Taxonomy" id="4170"/>
    <lineage>
        <taxon>Eukaryota</taxon>
        <taxon>Viridiplantae</taxon>
        <taxon>Streptophyta</taxon>
        <taxon>Embryophyta</taxon>
        <taxon>Tracheophyta</taxon>
        <taxon>Spermatophyta</taxon>
        <taxon>Magnoliopsida</taxon>
        <taxon>eudicotyledons</taxon>
        <taxon>Gunneridae</taxon>
        <taxon>Pentapetalae</taxon>
        <taxon>asterids</taxon>
        <taxon>lamiids</taxon>
        <taxon>Lamiales</taxon>
        <taxon>Orobanchaceae</taxon>
        <taxon>Buchnereae</taxon>
        <taxon>Striga</taxon>
    </lineage>
</organism>
<protein>
    <submittedName>
        <fullName evidence="7">Phototropic-responsive NPH3 family protein</fullName>
    </submittedName>
</protein>